<dbReference type="Proteomes" id="UP000504637">
    <property type="component" value="Unplaced"/>
</dbReference>
<proteinExistence type="predicted"/>
<dbReference type="GeneID" id="54362743"/>
<organism evidence="2">
    <name type="scientific">Dissoconium aciculare CBS 342.82</name>
    <dbReference type="NCBI Taxonomy" id="1314786"/>
    <lineage>
        <taxon>Eukaryota</taxon>
        <taxon>Fungi</taxon>
        <taxon>Dikarya</taxon>
        <taxon>Ascomycota</taxon>
        <taxon>Pezizomycotina</taxon>
        <taxon>Dothideomycetes</taxon>
        <taxon>Dothideomycetidae</taxon>
        <taxon>Mycosphaerellales</taxon>
        <taxon>Dissoconiaceae</taxon>
        <taxon>Dissoconium</taxon>
    </lineage>
</organism>
<name>A0A6J3M1U2_9PEZI</name>
<dbReference type="OrthoDB" id="4297596at2759"/>
<sequence length="110" mass="12645">MEATQPHDQSSAIDSESVRVCIRIPLKYIPGAILRRPVTLGEMFCETHLNRNFEAASGRDHVTIPPGFDSENDVKRWFIFDFNVKGLVRRSDLRQIRHECYLGCQKDGKL</sequence>
<accession>A0A6J3M1U2</accession>
<dbReference type="AlphaFoldDB" id="A0A6J3M1U2"/>
<evidence type="ECO:0000313" key="1">
    <source>
        <dbReference type="Proteomes" id="UP000504637"/>
    </source>
</evidence>
<reference evidence="2" key="2">
    <citation type="submission" date="2020-04" db="EMBL/GenBank/DDBJ databases">
        <authorList>
            <consortium name="NCBI Genome Project"/>
        </authorList>
    </citation>
    <scope>NUCLEOTIDE SEQUENCE</scope>
    <source>
        <strain evidence="2">CBS 342.82</strain>
    </source>
</reference>
<protein>
    <submittedName>
        <fullName evidence="2">Uncharacterized protein</fullName>
    </submittedName>
</protein>
<dbReference type="RefSeq" id="XP_033459017.1">
    <property type="nucleotide sequence ID" value="XM_033604943.1"/>
</dbReference>
<keyword evidence="1" id="KW-1185">Reference proteome</keyword>
<gene>
    <name evidence="2" type="ORF">K489DRAFT_380725</name>
</gene>
<reference evidence="2" key="3">
    <citation type="submission" date="2025-08" db="UniProtKB">
        <authorList>
            <consortium name="RefSeq"/>
        </authorList>
    </citation>
    <scope>IDENTIFICATION</scope>
    <source>
        <strain evidence="2">CBS 342.82</strain>
    </source>
</reference>
<reference evidence="2" key="1">
    <citation type="submission" date="2020-01" db="EMBL/GenBank/DDBJ databases">
        <authorList>
            <consortium name="DOE Joint Genome Institute"/>
            <person name="Haridas S."/>
            <person name="Albert R."/>
            <person name="Binder M."/>
            <person name="Bloem J."/>
            <person name="Labutti K."/>
            <person name="Salamov A."/>
            <person name="Andreopoulos B."/>
            <person name="Baker S.E."/>
            <person name="Barry K."/>
            <person name="Bills G."/>
            <person name="Bluhm B.H."/>
            <person name="Cannon C."/>
            <person name="Castanera R."/>
            <person name="Culley D.E."/>
            <person name="Daum C."/>
            <person name="Ezra D."/>
            <person name="Gonzalez J.B."/>
            <person name="Henrissat B."/>
            <person name="Kuo A."/>
            <person name="Liang C."/>
            <person name="Lipzen A."/>
            <person name="Lutzoni F."/>
            <person name="Magnuson J."/>
            <person name="Mondo S."/>
            <person name="Nolan M."/>
            <person name="Ohm R."/>
            <person name="Pangilinan J."/>
            <person name="Park H.-J."/>
            <person name="Ramirez L."/>
            <person name="Alfaro M."/>
            <person name="Sun H."/>
            <person name="Tritt A."/>
            <person name="Yoshinaga Y."/>
            <person name="Zwiers L.-H."/>
            <person name="Turgeon B.G."/>
            <person name="Goodwin S.B."/>
            <person name="Spatafora J.W."/>
            <person name="Crous P.W."/>
            <person name="Grigoriev I.V."/>
        </authorList>
    </citation>
    <scope>NUCLEOTIDE SEQUENCE</scope>
    <source>
        <strain evidence="2">CBS 342.82</strain>
    </source>
</reference>
<evidence type="ECO:0000313" key="2">
    <source>
        <dbReference type="RefSeq" id="XP_033459017.1"/>
    </source>
</evidence>